<dbReference type="AlphaFoldDB" id="A0A6P4EGC9"/>
<protein>
    <submittedName>
        <fullName evidence="4">Uncharacterized protein LOC108042017</fullName>
    </submittedName>
</protein>
<reference evidence="3" key="1">
    <citation type="journal article" date="2021" name="Elife">
        <title>Highly contiguous assemblies of 101 drosophilid genomes.</title>
        <authorList>
            <person name="Kim B.Y."/>
            <person name="Wang J.R."/>
            <person name="Miller D.E."/>
            <person name="Barmina O."/>
            <person name="Delaney E."/>
            <person name="Thompson A."/>
            <person name="Comeault A.A."/>
            <person name="Peede D."/>
            <person name="D'Agostino E.R."/>
            <person name="Pelaez J."/>
            <person name="Aguilar J.M."/>
            <person name="Haji D."/>
            <person name="Matsunaga T."/>
            <person name="Armstrong E.E."/>
            <person name="Zych M."/>
            <person name="Ogawa Y."/>
            <person name="Stamenkovic-Radak M."/>
            <person name="Jelic M."/>
            <person name="Veselinovic M.S."/>
            <person name="Tanaskovic M."/>
            <person name="Eric P."/>
            <person name="Gao J.J."/>
            <person name="Katoh T.K."/>
            <person name="Toda M.J."/>
            <person name="Watabe H."/>
            <person name="Watada M."/>
            <person name="Davis J.S."/>
            <person name="Moyle L.C."/>
            <person name="Manoli G."/>
            <person name="Bertolini E."/>
            <person name="Kostal V."/>
            <person name="Hawley R.S."/>
            <person name="Takahashi A."/>
            <person name="Jones C.D."/>
            <person name="Price D.K."/>
            <person name="Whiteman N."/>
            <person name="Kopp A."/>
            <person name="Matute D.R."/>
            <person name="Petrov D.A."/>
        </authorList>
    </citation>
    <scope>NUCLEOTIDE SEQUENCE [LARGE SCALE GENOMIC DNA]</scope>
</reference>
<evidence type="ECO:0000313" key="2">
    <source>
        <dbReference type="EnsemblMetazoa" id="XP_016975599.1"/>
    </source>
</evidence>
<feature type="chain" id="PRO_5028394851" evidence="1">
    <location>
        <begin position="24"/>
        <end position="136"/>
    </location>
</feature>
<reference evidence="2" key="3">
    <citation type="submission" date="2025-05" db="UniProtKB">
        <authorList>
            <consortium name="EnsemblMetazoa"/>
        </authorList>
    </citation>
    <scope>IDENTIFICATION</scope>
</reference>
<dbReference type="EnsemblMetazoa" id="XM_017120110.2">
    <property type="protein sequence ID" value="XP_016975599.1"/>
    <property type="gene ID" value="LOC108042017"/>
</dbReference>
<evidence type="ECO:0000313" key="4">
    <source>
        <dbReference type="RefSeq" id="XP_016975599.1"/>
    </source>
</evidence>
<gene>
    <name evidence="4" type="primary">LOC108042017</name>
    <name evidence="2" type="synonym">108042017</name>
</gene>
<evidence type="ECO:0000313" key="3">
    <source>
        <dbReference type="Proteomes" id="UP001652680"/>
    </source>
</evidence>
<evidence type="ECO:0000256" key="1">
    <source>
        <dbReference type="SAM" id="SignalP"/>
    </source>
</evidence>
<organism evidence="4">
    <name type="scientific">Drosophila rhopaloa</name>
    <name type="common">Fruit fly</name>
    <dbReference type="NCBI Taxonomy" id="1041015"/>
    <lineage>
        <taxon>Eukaryota</taxon>
        <taxon>Metazoa</taxon>
        <taxon>Ecdysozoa</taxon>
        <taxon>Arthropoda</taxon>
        <taxon>Hexapoda</taxon>
        <taxon>Insecta</taxon>
        <taxon>Pterygota</taxon>
        <taxon>Neoptera</taxon>
        <taxon>Endopterygota</taxon>
        <taxon>Diptera</taxon>
        <taxon>Brachycera</taxon>
        <taxon>Muscomorpha</taxon>
        <taxon>Ephydroidea</taxon>
        <taxon>Drosophilidae</taxon>
        <taxon>Drosophila</taxon>
        <taxon>Sophophora</taxon>
    </lineage>
</organism>
<keyword evidence="1" id="KW-0732">Signal</keyword>
<dbReference type="GeneID" id="108042017"/>
<keyword evidence="3" id="KW-1185">Reference proteome</keyword>
<accession>A0A6P4EGC9</accession>
<sequence>MNFAIRLSIMLAVLFGLWGNISASVSDEDILNLQYMLRVLPGTYPDMQLQIARLIAHYKYRTGNVNFAELNGYIFRLREMLLVHPGTDVYTNSQITKQIYNMCKEEDTDGRCLIGIGDLIIEARNRNWIEKYIREH</sequence>
<reference evidence="4" key="2">
    <citation type="submission" date="2025-04" db="UniProtKB">
        <authorList>
            <consortium name="RefSeq"/>
        </authorList>
    </citation>
    <scope>IDENTIFICATION</scope>
</reference>
<proteinExistence type="predicted"/>
<dbReference type="Proteomes" id="UP001652680">
    <property type="component" value="Unassembled WGS sequence"/>
</dbReference>
<feature type="signal peptide" evidence="1">
    <location>
        <begin position="1"/>
        <end position="23"/>
    </location>
</feature>
<dbReference type="RefSeq" id="XP_016975599.1">
    <property type="nucleotide sequence ID" value="XM_017120110.1"/>
</dbReference>
<name>A0A6P4EGC9_DRORH</name>